<gene>
    <name evidence="8 10" type="primary">mobA</name>
    <name evidence="10" type="ORF">FH039_11810</name>
</gene>
<keyword evidence="7 8" id="KW-0501">Molybdenum cofactor biosynthesis</keyword>
<comment type="caution">
    <text evidence="8">Lacks conserved residue(s) required for the propagation of feature annotation.</text>
</comment>
<evidence type="ECO:0000259" key="9">
    <source>
        <dbReference type="Pfam" id="PF12804"/>
    </source>
</evidence>
<evidence type="ECO:0000256" key="8">
    <source>
        <dbReference type="HAMAP-Rule" id="MF_00316"/>
    </source>
</evidence>
<evidence type="ECO:0000256" key="5">
    <source>
        <dbReference type="ARBA" id="ARBA00022842"/>
    </source>
</evidence>
<dbReference type="AlphaFoldDB" id="A0A4Y5SML6"/>
<feature type="binding site" evidence="8">
    <location>
        <begin position="6"/>
        <end position="8"/>
    </location>
    <ligand>
        <name>GTP</name>
        <dbReference type="ChEBI" id="CHEBI:37565"/>
    </ligand>
</feature>
<dbReference type="Gene3D" id="3.90.550.10">
    <property type="entry name" value="Spore Coat Polysaccharide Biosynthesis Protein SpsA, Chain A"/>
    <property type="match status" value="1"/>
</dbReference>
<dbReference type="GO" id="GO:0005525">
    <property type="term" value="F:GTP binding"/>
    <property type="evidence" value="ECO:0007669"/>
    <property type="project" value="UniProtKB-UniRule"/>
</dbReference>
<accession>A0A4Y5SML6</accession>
<dbReference type="OrthoDB" id="28434at2157"/>
<dbReference type="RefSeq" id="WP_139681465.1">
    <property type="nucleotide sequence ID" value="NZ_CP040846.1"/>
</dbReference>
<keyword evidence="5 8" id="KW-0460">Magnesium</keyword>
<evidence type="ECO:0000256" key="1">
    <source>
        <dbReference type="ARBA" id="ARBA00022490"/>
    </source>
</evidence>
<evidence type="ECO:0000256" key="7">
    <source>
        <dbReference type="ARBA" id="ARBA00023150"/>
    </source>
</evidence>
<dbReference type="Proteomes" id="UP000306007">
    <property type="component" value="Chromosome"/>
</dbReference>
<feature type="binding site" evidence="8">
    <location>
        <position position="67"/>
    </location>
    <ligand>
        <name>GTP</name>
        <dbReference type="ChEBI" id="CHEBI:37565"/>
    </ligand>
</feature>
<name>A0A4Y5SML6_9EURY</name>
<dbReference type="GeneID" id="40475880"/>
<reference evidence="10 11" key="1">
    <citation type="submission" date="2019-06" db="EMBL/GenBank/DDBJ databases">
        <title>Thermococcus indicus sp. nov., a Fe(III)-reducing hyperthermophilic archaeon isolated from the Onnuri vent field of the Central Indian Ocean ridge.</title>
        <authorList>
            <person name="Lim J.K."/>
            <person name="Kim Y.J."/>
            <person name="Kwon K.K."/>
        </authorList>
    </citation>
    <scope>NUCLEOTIDE SEQUENCE [LARGE SCALE GENOMIC DNA]</scope>
    <source>
        <strain evidence="10 11">IOH1</strain>
    </source>
</reference>
<dbReference type="EMBL" id="CP040846">
    <property type="protein sequence ID" value="QDA32143.1"/>
    <property type="molecule type" value="Genomic_DNA"/>
</dbReference>
<keyword evidence="2 8" id="KW-0808">Transferase</keyword>
<evidence type="ECO:0000256" key="3">
    <source>
        <dbReference type="ARBA" id="ARBA00022723"/>
    </source>
</evidence>
<dbReference type="CDD" id="cd02503">
    <property type="entry name" value="MobA"/>
    <property type="match status" value="1"/>
</dbReference>
<feature type="binding site" evidence="8">
    <location>
        <position position="92"/>
    </location>
    <ligand>
        <name>Mg(2+)</name>
        <dbReference type="ChEBI" id="CHEBI:18420"/>
    </ligand>
</feature>
<dbReference type="SUPFAM" id="SSF53448">
    <property type="entry name" value="Nucleotide-diphospho-sugar transferases"/>
    <property type="match status" value="1"/>
</dbReference>
<dbReference type="GO" id="GO:0005737">
    <property type="term" value="C:cytoplasm"/>
    <property type="evidence" value="ECO:0007669"/>
    <property type="project" value="UniProtKB-SubCell"/>
</dbReference>
<proteinExistence type="inferred from homology"/>
<dbReference type="EC" id="2.7.7.77" evidence="8"/>
<dbReference type="PANTHER" id="PTHR19136">
    <property type="entry name" value="MOLYBDENUM COFACTOR GUANYLYLTRANSFERASE"/>
    <property type="match status" value="1"/>
</dbReference>
<comment type="subcellular location">
    <subcellularLocation>
        <location evidence="8">Cytoplasm</location>
    </subcellularLocation>
</comment>
<dbReference type="NCBIfam" id="NF001457">
    <property type="entry name" value="PRK00317.1-3"/>
    <property type="match status" value="1"/>
</dbReference>
<keyword evidence="1 8" id="KW-0963">Cytoplasm</keyword>
<keyword evidence="6 8" id="KW-0342">GTP-binding</keyword>
<evidence type="ECO:0000256" key="2">
    <source>
        <dbReference type="ARBA" id="ARBA00022679"/>
    </source>
</evidence>
<sequence length="193" mass="21635">MIAAVLAGGRSRRFGGDKLLVRIDGKPLILHTIERLELAREIDRIVVISSRENADRIRAFGYDVLVDTLMIGPMGGIYTALSLGDALVVAGDMPLLIPEFVDFIIDMFLEAKKPACVPRWANGYLEPLHAAYSKDFLPLLREKIEGGDYAINRAVRESDACYVDIEKLPEEWRESFFNVNTRGDVGKLKERIV</sequence>
<feature type="binding site" evidence="8">
    <location>
        <position position="92"/>
    </location>
    <ligand>
        <name>GTP</name>
        <dbReference type="ChEBI" id="CHEBI:37565"/>
    </ligand>
</feature>
<evidence type="ECO:0000313" key="10">
    <source>
        <dbReference type="EMBL" id="QDA32143.1"/>
    </source>
</evidence>
<feature type="binding site" evidence="8">
    <location>
        <position position="18"/>
    </location>
    <ligand>
        <name>GTP</name>
        <dbReference type="ChEBI" id="CHEBI:37565"/>
    </ligand>
</feature>
<keyword evidence="11" id="KW-1185">Reference proteome</keyword>
<dbReference type="GO" id="GO:0046872">
    <property type="term" value="F:metal ion binding"/>
    <property type="evidence" value="ECO:0007669"/>
    <property type="project" value="UniProtKB-KW"/>
</dbReference>
<dbReference type="InterPro" id="IPR025877">
    <property type="entry name" value="MobA-like_NTP_Trfase"/>
</dbReference>
<dbReference type="Pfam" id="PF12804">
    <property type="entry name" value="NTP_transf_3"/>
    <property type="match status" value="1"/>
</dbReference>
<evidence type="ECO:0000256" key="6">
    <source>
        <dbReference type="ARBA" id="ARBA00023134"/>
    </source>
</evidence>
<dbReference type="InterPro" id="IPR029044">
    <property type="entry name" value="Nucleotide-diphossugar_trans"/>
</dbReference>
<keyword evidence="10" id="KW-0548">Nucleotidyltransferase</keyword>
<protein>
    <recommendedName>
        <fullName evidence="8">Probable molybdenum cofactor guanylyltransferase</fullName>
        <shortName evidence="8">MoCo guanylyltransferase</shortName>
        <ecNumber evidence="8">2.7.7.77</ecNumber>
    </recommendedName>
    <alternativeName>
        <fullName evidence="8">GTP:molybdopterin guanylyltransferase</fullName>
    </alternativeName>
    <alternativeName>
        <fullName evidence="8">Mo-MPT guanylyltransferase</fullName>
    </alternativeName>
    <alternativeName>
        <fullName evidence="8">Molybdopterin guanylyltransferase</fullName>
    </alternativeName>
    <alternativeName>
        <fullName evidence="8">Molybdopterin-guanine dinucleotide synthase</fullName>
        <shortName evidence="8">MGD synthase</shortName>
    </alternativeName>
</protein>
<keyword evidence="3 8" id="KW-0479">Metal-binding</keyword>
<feature type="domain" description="MobA-like NTP transferase" evidence="9">
    <location>
        <begin position="3"/>
        <end position="149"/>
    </location>
</feature>
<dbReference type="GO" id="GO:0061603">
    <property type="term" value="F:molybdenum cofactor guanylyltransferase activity"/>
    <property type="evidence" value="ECO:0007669"/>
    <property type="project" value="UniProtKB-EC"/>
</dbReference>
<comment type="catalytic activity">
    <reaction evidence="8">
        <text>Mo-molybdopterin + GTP + H(+) = Mo-molybdopterin guanine dinucleotide + diphosphate</text>
        <dbReference type="Rhea" id="RHEA:34243"/>
        <dbReference type="ChEBI" id="CHEBI:15378"/>
        <dbReference type="ChEBI" id="CHEBI:33019"/>
        <dbReference type="ChEBI" id="CHEBI:37565"/>
        <dbReference type="ChEBI" id="CHEBI:71302"/>
        <dbReference type="ChEBI" id="CHEBI:71310"/>
        <dbReference type="EC" id="2.7.7.77"/>
    </reaction>
</comment>
<dbReference type="HAMAP" id="MF_00316">
    <property type="entry name" value="MobA"/>
    <property type="match status" value="1"/>
</dbReference>
<comment type="cofactor">
    <cofactor evidence="8">
        <name>Mg(2+)</name>
        <dbReference type="ChEBI" id="CHEBI:18420"/>
    </cofactor>
</comment>
<organism evidence="10 11">
    <name type="scientific">Thermococcus indicus</name>
    <dbReference type="NCBI Taxonomy" id="2586643"/>
    <lineage>
        <taxon>Archaea</taxon>
        <taxon>Methanobacteriati</taxon>
        <taxon>Methanobacteriota</taxon>
        <taxon>Thermococci</taxon>
        <taxon>Thermococcales</taxon>
        <taxon>Thermococcaceae</taxon>
        <taxon>Thermococcus</taxon>
    </lineage>
</organism>
<dbReference type="InterPro" id="IPR013482">
    <property type="entry name" value="Molybde_CF_guanTrfase"/>
</dbReference>
<comment type="similarity">
    <text evidence="8">Belongs to the MobA family.</text>
</comment>
<dbReference type="KEGG" id="tic:FH039_11810"/>
<comment type="domain">
    <text evidence="8">The N-terminal domain determines nucleotide recognition and specific binding, while the C-terminal domain determines the specific binding to the target protein.</text>
</comment>
<keyword evidence="4 8" id="KW-0547">Nucleotide-binding</keyword>
<evidence type="ECO:0000256" key="4">
    <source>
        <dbReference type="ARBA" id="ARBA00022741"/>
    </source>
</evidence>
<evidence type="ECO:0000313" key="11">
    <source>
        <dbReference type="Proteomes" id="UP000306007"/>
    </source>
</evidence>
<comment type="function">
    <text evidence="8">Transfers a GMP moiety from GTP to Mo-molybdopterin (Mo-MPT) cofactor (Moco or molybdenum cofactor) to form Mo-molybdopterin guanine dinucleotide (Mo-MGD) cofactor.</text>
</comment>
<dbReference type="GO" id="GO:0006777">
    <property type="term" value="P:Mo-molybdopterin cofactor biosynthetic process"/>
    <property type="evidence" value="ECO:0007669"/>
    <property type="project" value="UniProtKB-KW"/>
</dbReference>
<dbReference type="PANTHER" id="PTHR19136:SF81">
    <property type="entry name" value="MOLYBDENUM COFACTOR GUANYLYLTRANSFERASE"/>
    <property type="match status" value="1"/>
</dbReference>